<evidence type="ECO:0000313" key="2">
    <source>
        <dbReference type="Proteomes" id="UP001055634"/>
    </source>
</evidence>
<keyword evidence="2" id="KW-1185">Reference proteome</keyword>
<reference evidence="1" key="1">
    <citation type="submission" date="2022-04" db="EMBL/GenBank/DDBJ databases">
        <authorList>
            <person name="Friedrich I."/>
            <person name="Schneider D."/>
            <person name="Poehlein A."/>
            <person name="Hertel R."/>
            <person name="Daniel R."/>
        </authorList>
    </citation>
    <scope>NUCLEOTIDE SEQUENCE</scope>
</reference>
<dbReference type="EMBL" id="ON529850">
    <property type="protein sequence ID" value="UTC28167.1"/>
    <property type="molecule type" value="Genomic_DNA"/>
</dbReference>
<accession>A0A9E7N435</accession>
<name>A0A9E7N435_9CAUD</name>
<proteinExistence type="predicted"/>
<organism evidence="1 2">
    <name type="scientific">Brevundimonas phage vB_BpoS-Gurke</name>
    <dbReference type="NCBI Taxonomy" id="2948599"/>
    <lineage>
        <taxon>Viruses</taxon>
        <taxon>Duplodnaviria</taxon>
        <taxon>Heunggongvirae</taxon>
        <taxon>Uroviricota</taxon>
        <taxon>Caudoviricetes</taxon>
        <taxon>Jeanschmidtviridae</taxon>
        <taxon>Kikimoravirus</taxon>
        <taxon>Kikimoravirus gurke</taxon>
    </lineage>
</organism>
<gene>
    <name evidence="1" type="ORF">GURKE_01360</name>
</gene>
<evidence type="ECO:0000313" key="1">
    <source>
        <dbReference type="EMBL" id="UTC28167.1"/>
    </source>
</evidence>
<sequence>MALKPLTPLATARAIIAGKTVTALELEALAESYLKERSTPRLKESDFYAGRLSWGEDENYRHGSLVCLTELNSPDIWLDPVERGGYQIVYSTGGAGLYRVYDTFATISEAEVYIFAELVSRDIARHKLRVRRFQQEMETT</sequence>
<protein>
    <submittedName>
        <fullName evidence="1">Uncharacterized protein</fullName>
    </submittedName>
</protein>
<dbReference type="Proteomes" id="UP001055634">
    <property type="component" value="Segment"/>
</dbReference>